<comment type="subcellular location">
    <subcellularLocation>
        <location evidence="1">Nucleus</location>
    </subcellularLocation>
</comment>
<comment type="similarity">
    <text evidence="2">Belongs to the TRM6/GCD10 family.</text>
</comment>
<dbReference type="STRING" id="113226.A0A139I668"/>
<proteinExistence type="inferred from homology"/>
<dbReference type="GO" id="GO:0031515">
    <property type="term" value="C:tRNA (m1A) methyltransferase complex"/>
    <property type="evidence" value="ECO:0007669"/>
    <property type="project" value="InterPro"/>
</dbReference>
<keyword evidence="5" id="KW-0539">Nucleus</keyword>
<feature type="region of interest" description="Disordered" evidence="7">
    <location>
        <begin position="112"/>
        <end position="140"/>
    </location>
</feature>
<dbReference type="Proteomes" id="UP000073492">
    <property type="component" value="Unassembled WGS sequence"/>
</dbReference>
<feature type="region of interest" description="Disordered" evidence="7">
    <location>
        <begin position="298"/>
        <end position="342"/>
    </location>
</feature>
<dbReference type="GO" id="GO:0005634">
    <property type="term" value="C:nucleus"/>
    <property type="evidence" value="ECO:0007669"/>
    <property type="project" value="UniProtKB-SubCell"/>
</dbReference>
<gene>
    <name evidence="8" type="ORF">AC579_10053</name>
</gene>
<evidence type="ECO:0000313" key="9">
    <source>
        <dbReference type="Proteomes" id="UP000073492"/>
    </source>
</evidence>
<evidence type="ECO:0000256" key="4">
    <source>
        <dbReference type="ARBA" id="ARBA00022694"/>
    </source>
</evidence>
<evidence type="ECO:0000256" key="5">
    <source>
        <dbReference type="ARBA" id="ARBA00023242"/>
    </source>
</evidence>
<dbReference type="Pfam" id="PF04189">
    <property type="entry name" value="Gcd10p"/>
    <property type="match status" value="1"/>
</dbReference>
<dbReference type="PANTHER" id="PTHR12945:SF0">
    <property type="entry name" value="TRNA (ADENINE(58)-N(1))-METHYLTRANSFERASE NON-CATALYTIC SUBUNIT TRM6"/>
    <property type="match status" value="1"/>
</dbReference>
<evidence type="ECO:0000256" key="6">
    <source>
        <dbReference type="ARBA" id="ARBA00032319"/>
    </source>
</evidence>
<keyword evidence="9" id="KW-1185">Reference proteome</keyword>
<accession>A0A139I668</accession>
<dbReference type="AlphaFoldDB" id="A0A139I668"/>
<protein>
    <recommendedName>
        <fullName evidence="3">tRNA (adenine(58)-N(1))-methyltransferase non-catalytic subunit TRM6</fullName>
    </recommendedName>
    <alternativeName>
        <fullName evidence="6">tRNA(m1A58)-methyltransferase subunit TRM6</fullName>
    </alternativeName>
</protein>
<organism evidence="8 9">
    <name type="scientific">Pseudocercospora musae</name>
    <dbReference type="NCBI Taxonomy" id="113226"/>
    <lineage>
        <taxon>Eukaryota</taxon>
        <taxon>Fungi</taxon>
        <taxon>Dikarya</taxon>
        <taxon>Ascomycota</taxon>
        <taxon>Pezizomycotina</taxon>
        <taxon>Dothideomycetes</taxon>
        <taxon>Dothideomycetidae</taxon>
        <taxon>Mycosphaerellales</taxon>
        <taxon>Mycosphaerellaceae</taxon>
        <taxon>Pseudocercospora</taxon>
    </lineage>
</organism>
<sequence>MLGRRDAESASSTPPKSRRPLEATIVRTQVANMSAQHSYVRPNTYLFLRLPTETLRPIEIKLNTIIEVGKLGSFPSNLLLGRPYYHTYELLERREGELYARLRIVPQSELNAEAGIEDATPSESRGEPATPDGARPEGYNLAAEDPTLKTNQLTIDDASRQTLSHAEIEELKKSAAGKEVIEKILASHVGLDEKTVYSKAKYLLRKRQKYLKRFTVLPMDMGNLIEFMMEKDAPRIMEMREESLGLVTAWSNVHLSGADSLGLVAEERDIPCGRWLAVDDTGALMVAALAERMGILHPPLPRTTQSGPVPEAEAGASTDDAQEHIQTNGTAKPKQPSHRDFPIPATSNSITLLHAAVQPNASILKYFGYDTSNPTVVSEDEEHPLHTHLKPISWLQLLHPEEDPIYVEPERVSDETLATWKSGKRGTYFKKRRRWERCKAIVEETRSGGFDGLVIATHMDHTAILENLVPLIRGGGHVVIYSPTIEPLVNTIDLFSKDRRTAYINHINKGEIPEKDDFPIDPRLLLAASIQTSRIRDWQVLPGRTHPLMTGRGGAEGYVFTARRSIPLEGNVEAKGNFSSKKRKIAAIQDGVAGDAAKTGVSTEPAKALVEVAENA</sequence>
<evidence type="ECO:0000256" key="1">
    <source>
        <dbReference type="ARBA" id="ARBA00004123"/>
    </source>
</evidence>
<dbReference type="OrthoDB" id="10254665at2759"/>
<keyword evidence="4" id="KW-0819">tRNA processing</keyword>
<evidence type="ECO:0000256" key="3">
    <source>
        <dbReference type="ARBA" id="ARBA00021704"/>
    </source>
</evidence>
<reference evidence="8 9" key="1">
    <citation type="submission" date="2015-07" db="EMBL/GenBank/DDBJ databases">
        <title>Comparative genomics of the Sigatoka disease complex on banana suggests a link between parallel evolutionary changes in Pseudocercospora fijiensis and Pseudocercospora eumusae and increased virulence on the banana host.</title>
        <authorList>
            <person name="Chang T.-C."/>
            <person name="Salvucci A."/>
            <person name="Crous P.W."/>
            <person name="Stergiopoulos I."/>
        </authorList>
    </citation>
    <scope>NUCLEOTIDE SEQUENCE [LARGE SCALE GENOMIC DNA]</scope>
    <source>
        <strain evidence="8 9">CBS 116634</strain>
    </source>
</reference>
<evidence type="ECO:0000313" key="8">
    <source>
        <dbReference type="EMBL" id="KXT10253.1"/>
    </source>
</evidence>
<name>A0A139I668_9PEZI</name>
<comment type="caution">
    <text evidence="8">The sequence shown here is derived from an EMBL/GenBank/DDBJ whole genome shotgun (WGS) entry which is preliminary data.</text>
</comment>
<dbReference type="EMBL" id="LFZO01000272">
    <property type="protein sequence ID" value="KXT10253.1"/>
    <property type="molecule type" value="Genomic_DNA"/>
</dbReference>
<evidence type="ECO:0000256" key="2">
    <source>
        <dbReference type="ARBA" id="ARBA00008320"/>
    </source>
</evidence>
<dbReference type="GO" id="GO:0030488">
    <property type="term" value="P:tRNA methylation"/>
    <property type="evidence" value="ECO:0007669"/>
    <property type="project" value="InterPro"/>
</dbReference>
<dbReference type="InterPro" id="IPR017423">
    <property type="entry name" value="TRM6"/>
</dbReference>
<feature type="region of interest" description="Disordered" evidence="7">
    <location>
        <begin position="1"/>
        <end position="20"/>
    </location>
</feature>
<evidence type="ECO:0000256" key="7">
    <source>
        <dbReference type="SAM" id="MobiDB-lite"/>
    </source>
</evidence>
<dbReference type="PANTHER" id="PTHR12945">
    <property type="entry name" value="TRANSLATION INITIATION FACTOR EIF3-RELATED"/>
    <property type="match status" value="1"/>
</dbReference>